<evidence type="ECO:0000313" key="2">
    <source>
        <dbReference type="EMBL" id="PLW58259.1"/>
    </source>
</evidence>
<dbReference type="EMBL" id="PGCJ01000004">
    <property type="protein sequence ID" value="PLW58259.1"/>
    <property type="molecule type" value="Genomic_DNA"/>
</dbReference>
<reference evidence="2 3" key="1">
    <citation type="submission" date="2017-11" db="EMBL/GenBank/DDBJ databases">
        <title>De novo assembly and phasing of dikaryotic genomes from two isolates of Puccinia coronata f. sp. avenae, the causal agent of oat crown rust.</title>
        <authorList>
            <person name="Miller M.E."/>
            <person name="Zhang Y."/>
            <person name="Omidvar V."/>
            <person name="Sperschneider J."/>
            <person name="Schwessinger B."/>
            <person name="Raley C."/>
            <person name="Palmer J.M."/>
            <person name="Garnica D."/>
            <person name="Upadhyaya N."/>
            <person name="Rathjen J."/>
            <person name="Taylor J.M."/>
            <person name="Park R.F."/>
            <person name="Dodds P.N."/>
            <person name="Hirsch C.D."/>
            <person name="Kianian S.F."/>
            <person name="Figueroa M."/>
        </authorList>
    </citation>
    <scope>NUCLEOTIDE SEQUENCE [LARGE SCALE GENOMIC DNA]</scope>
    <source>
        <strain evidence="2">12NC29</strain>
    </source>
</reference>
<evidence type="ECO:0000313" key="3">
    <source>
        <dbReference type="Proteomes" id="UP000235388"/>
    </source>
</evidence>
<name>A0A2N5W7P2_9BASI</name>
<comment type="caution">
    <text evidence="2">The sequence shown here is derived from an EMBL/GenBank/DDBJ whole genome shotgun (WGS) entry which is preliminary data.</text>
</comment>
<dbReference type="Proteomes" id="UP000235388">
    <property type="component" value="Unassembled WGS sequence"/>
</dbReference>
<accession>A0A2N5W7P2</accession>
<keyword evidence="3" id="KW-1185">Reference proteome</keyword>
<gene>
    <name evidence="2" type="ORF">PCANC_00913</name>
</gene>
<proteinExistence type="predicted"/>
<feature type="region of interest" description="Disordered" evidence="1">
    <location>
        <begin position="74"/>
        <end position="109"/>
    </location>
</feature>
<sequence length="143" mass="15147">MVLIKWLKAENLDKSEDWRISTGQTLTLAGVSPNRYKLPVSSFLIASCGTNWTSRERGSTDSSGAQTAVFDWWSDRHCPTEAPAGGSDRPVRSVPGTGRTGPAGTGQTNLSDQLALALVGQCPSDPQSNTAVRALLELPCSTG</sequence>
<dbReference type="AlphaFoldDB" id="A0A2N5W7P2"/>
<protein>
    <submittedName>
        <fullName evidence="2">Uncharacterized protein</fullName>
    </submittedName>
</protein>
<evidence type="ECO:0000256" key="1">
    <source>
        <dbReference type="SAM" id="MobiDB-lite"/>
    </source>
</evidence>
<organism evidence="2 3">
    <name type="scientific">Puccinia coronata f. sp. avenae</name>
    <dbReference type="NCBI Taxonomy" id="200324"/>
    <lineage>
        <taxon>Eukaryota</taxon>
        <taxon>Fungi</taxon>
        <taxon>Dikarya</taxon>
        <taxon>Basidiomycota</taxon>
        <taxon>Pucciniomycotina</taxon>
        <taxon>Pucciniomycetes</taxon>
        <taxon>Pucciniales</taxon>
        <taxon>Pucciniaceae</taxon>
        <taxon>Puccinia</taxon>
    </lineage>
</organism>